<keyword evidence="2" id="KW-1185">Reference proteome</keyword>
<dbReference type="Proteomes" id="UP000515908">
    <property type="component" value="Chromosome 01"/>
</dbReference>
<sequence length="70" mass="7707">MSLEESLAVLEGLGRLGASETNTEASTSLLGQIWKERARMTDSEKARCRRALEGLKKTELSNDLLAFVSH</sequence>
<evidence type="ECO:0000313" key="2">
    <source>
        <dbReference type="Proteomes" id="UP000515908"/>
    </source>
</evidence>
<dbReference type="VEuPathDB" id="TriTrypDB:ADEAN_000061400"/>
<proteinExistence type="predicted"/>
<name>A0A7G2C070_9TRYP</name>
<reference evidence="1 2" key="1">
    <citation type="submission" date="2020-08" db="EMBL/GenBank/DDBJ databases">
        <authorList>
            <person name="Newling K."/>
            <person name="Davey J."/>
            <person name="Forrester S."/>
        </authorList>
    </citation>
    <scope>NUCLEOTIDE SEQUENCE [LARGE SCALE GENOMIC DNA]</scope>
    <source>
        <strain evidence="2">Crithidia deanei Carvalho (ATCC PRA-265)</strain>
    </source>
</reference>
<dbReference type="AlphaFoldDB" id="A0A7G2C070"/>
<gene>
    <name evidence="1" type="ORF">ADEAN_000061400</name>
</gene>
<organism evidence="1 2">
    <name type="scientific">Angomonas deanei</name>
    <dbReference type="NCBI Taxonomy" id="59799"/>
    <lineage>
        <taxon>Eukaryota</taxon>
        <taxon>Discoba</taxon>
        <taxon>Euglenozoa</taxon>
        <taxon>Kinetoplastea</taxon>
        <taxon>Metakinetoplastina</taxon>
        <taxon>Trypanosomatida</taxon>
        <taxon>Trypanosomatidae</taxon>
        <taxon>Strigomonadinae</taxon>
        <taxon>Angomonas</taxon>
    </lineage>
</organism>
<accession>A0A7G2C070</accession>
<dbReference type="EMBL" id="LR877145">
    <property type="protein sequence ID" value="CAD2213178.1"/>
    <property type="molecule type" value="Genomic_DNA"/>
</dbReference>
<evidence type="ECO:0000313" key="1">
    <source>
        <dbReference type="EMBL" id="CAD2213178.1"/>
    </source>
</evidence>
<protein>
    <submittedName>
        <fullName evidence="1">Uncharacterized protein</fullName>
    </submittedName>
</protein>